<reference evidence="2" key="1">
    <citation type="submission" date="2012-11" db="EMBL/GenBank/DDBJ databases">
        <title>Permanent draft genomes of Rhodopirellula europaea strain SH398 and 6C.</title>
        <authorList>
            <person name="Richter M."/>
            <person name="Richter-Heitmann T."/>
            <person name="Frank C."/>
            <person name="Harder J."/>
            <person name="Glockner F.O."/>
        </authorList>
    </citation>
    <scope>NUCLEOTIDE SEQUENCE</scope>
    <source>
        <strain evidence="2">6C</strain>
    </source>
</reference>
<gene>
    <name evidence="2" type="ORF">RE6C_02863</name>
</gene>
<keyword evidence="3" id="KW-1185">Reference proteome</keyword>
<protein>
    <submittedName>
        <fullName evidence="2">Adenylate cyclase</fullName>
    </submittedName>
</protein>
<dbReference type="PATRIC" id="fig|1263867.3.peg.3063"/>
<dbReference type="Proteomes" id="UP000011529">
    <property type="component" value="Unassembled WGS sequence"/>
</dbReference>
<evidence type="ECO:0000256" key="1">
    <source>
        <dbReference type="SAM" id="MobiDB-lite"/>
    </source>
</evidence>
<dbReference type="EMBL" id="ANMO01000120">
    <property type="protein sequence ID" value="EMB16498.1"/>
    <property type="molecule type" value="Genomic_DNA"/>
</dbReference>
<evidence type="ECO:0000313" key="2">
    <source>
        <dbReference type="EMBL" id="EMB16498.1"/>
    </source>
</evidence>
<evidence type="ECO:0000313" key="3">
    <source>
        <dbReference type="Proteomes" id="UP000011529"/>
    </source>
</evidence>
<name>M2B444_9BACT</name>
<organism evidence="2 3">
    <name type="scientific">Rhodopirellula europaea 6C</name>
    <dbReference type="NCBI Taxonomy" id="1263867"/>
    <lineage>
        <taxon>Bacteria</taxon>
        <taxon>Pseudomonadati</taxon>
        <taxon>Planctomycetota</taxon>
        <taxon>Planctomycetia</taxon>
        <taxon>Pirellulales</taxon>
        <taxon>Pirellulaceae</taxon>
        <taxon>Rhodopirellula</taxon>
    </lineage>
</organism>
<proteinExistence type="predicted"/>
<feature type="region of interest" description="Disordered" evidence="1">
    <location>
        <begin position="247"/>
        <end position="267"/>
    </location>
</feature>
<comment type="caution">
    <text evidence="2">The sequence shown here is derived from an EMBL/GenBank/DDBJ whole genome shotgun (WGS) entry which is preliminary data.</text>
</comment>
<feature type="region of interest" description="Disordered" evidence="1">
    <location>
        <begin position="310"/>
        <end position="331"/>
    </location>
</feature>
<sequence>MWQGELADHWEPCHPFLRATSTLATWTFASIGASTCEVVEHDDGTLVAVDRLRGETFEVDRNDLVVYRLDVNALFTHLMNLIGGRTRFDAAMQNDSVRRIGQLPARLGAKTLHFSVRIDDASLLAAATELSGKQTIVLMVPTLRGCNCDIDAIADRFQVIITAADELFVATSNGITFDTAEISSLRFRLGLGEDSQVNYFRVVGQTREIQFNGKRISLPDSIGLWYLAEFLSRPHKTLDPVELEQARTGITARSSNSGTGERLDDETKRDYEAELIELREDIAEAERFNDPGRLEQLQTEFQKIADELTKSKGRDGQSRITTDAGKSRRNVRQQMQRDINKKIAPQHPELANHLLKAFKRSWMCYQPDEDAGWES</sequence>
<reference evidence="2" key="2">
    <citation type="journal article" date="2013" name="Mar. Genomics">
        <title>Expression of sulfatases in Rhodopirellula baltica and the diversity of sulfatases in the genus Rhodopirellula.</title>
        <authorList>
            <person name="Wegner C.E."/>
            <person name="Richter-Heitmann T."/>
            <person name="Klindworth A."/>
            <person name="Klockow C."/>
            <person name="Richter M."/>
            <person name="Achstetter T."/>
            <person name="Glockner F.O."/>
            <person name="Harder J."/>
        </authorList>
    </citation>
    <scope>NUCLEOTIDE SEQUENCE [LARGE SCALE GENOMIC DNA]</scope>
    <source>
        <strain evidence="2">6C</strain>
    </source>
</reference>
<accession>M2B444</accession>
<dbReference type="AlphaFoldDB" id="M2B444"/>